<dbReference type="OrthoDB" id="8923679at2759"/>
<dbReference type="InterPro" id="IPR003961">
    <property type="entry name" value="FN3_dom"/>
</dbReference>
<feature type="non-terminal residue" evidence="4">
    <location>
        <position position="196"/>
    </location>
</feature>
<dbReference type="EMBL" id="JAGFMF010011401">
    <property type="protein sequence ID" value="KAG8523760.1"/>
    <property type="molecule type" value="Genomic_DNA"/>
</dbReference>
<accession>A0A8J6DY33</accession>
<dbReference type="SUPFAM" id="SSF49265">
    <property type="entry name" value="Fibronectin type III"/>
    <property type="match status" value="1"/>
</dbReference>
<dbReference type="InterPro" id="IPR036116">
    <property type="entry name" value="FN3_sf"/>
</dbReference>
<dbReference type="InterPro" id="IPR013783">
    <property type="entry name" value="Ig-like_fold"/>
</dbReference>
<keyword evidence="5" id="KW-1185">Reference proteome</keyword>
<keyword evidence="2" id="KW-1133">Transmembrane helix</keyword>
<dbReference type="Gene3D" id="2.60.40.10">
    <property type="entry name" value="Immunoglobulins"/>
    <property type="match status" value="1"/>
</dbReference>
<dbReference type="AlphaFoldDB" id="A0A8J6DY33"/>
<evidence type="ECO:0000313" key="5">
    <source>
        <dbReference type="Proteomes" id="UP000700334"/>
    </source>
</evidence>
<reference evidence="4" key="1">
    <citation type="journal article" date="2021" name="Evol. Appl.">
        <title>The genome of the Pyrenean desman and the effects of bottlenecks and inbreeding on the genomic landscape of an endangered species.</title>
        <authorList>
            <person name="Escoda L."/>
            <person name="Castresana J."/>
        </authorList>
    </citation>
    <scope>NUCLEOTIDE SEQUENCE</scope>
    <source>
        <strain evidence="4">IBE-C5619</strain>
    </source>
</reference>
<evidence type="ECO:0000256" key="1">
    <source>
        <dbReference type="SAM" id="MobiDB-lite"/>
    </source>
</evidence>
<evidence type="ECO:0000313" key="4">
    <source>
        <dbReference type="EMBL" id="KAG8523760.1"/>
    </source>
</evidence>
<feature type="domain" description="Fibronectin type-III" evidence="3">
    <location>
        <begin position="1"/>
        <end position="52"/>
    </location>
</feature>
<evidence type="ECO:0000259" key="3">
    <source>
        <dbReference type="PROSITE" id="PS50853"/>
    </source>
</evidence>
<proteinExistence type="predicted"/>
<protein>
    <submittedName>
        <fullName evidence="4">Protein sidekick-1</fullName>
    </submittedName>
</protein>
<dbReference type="Pfam" id="PF00041">
    <property type="entry name" value="fn3"/>
    <property type="match status" value="1"/>
</dbReference>
<dbReference type="PROSITE" id="PS50853">
    <property type="entry name" value="FN3"/>
    <property type="match status" value="1"/>
</dbReference>
<feature type="compositionally biased region" description="Basic and acidic residues" evidence="1">
    <location>
        <begin position="185"/>
        <end position="196"/>
    </location>
</feature>
<dbReference type="CDD" id="cd00063">
    <property type="entry name" value="FN3"/>
    <property type="match status" value="1"/>
</dbReference>
<evidence type="ECO:0000256" key="2">
    <source>
        <dbReference type="SAM" id="Phobius"/>
    </source>
</evidence>
<name>A0A8J6DY33_GALPY</name>
<feature type="region of interest" description="Disordered" evidence="1">
    <location>
        <begin position="127"/>
        <end position="196"/>
    </location>
</feature>
<keyword evidence="2" id="KW-0812">Transmembrane</keyword>
<feature type="transmembrane region" description="Helical" evidence="2">
    <location>
        <begin position="60"/>
        <end position="83"/>
    </location>
</feature>
<comment type="caution">
    <text evidence="4">The sequence shown here is derived from an EMBL/GenBank/DDBJ whole genome shotgun (WGS) entry which is preliminary data.</text>
</comment>
<sequence>MFVKDIPRSATSYTLSLDKLRQGVTYEFRVVAVNEVGFGEPSSPSTAVSAQVETPFYEEWWFLLVLALSSLILLLLAVFALVLHGQNKKYKNCGTGKSISNMEESVTLDNGGFAALELNSRHLNVKNTFSKKNGTRKRQQLPEVPEADTCPHPRSPPRPSPGGLHYSDEDIHHKYNGSALSESGNLKEKSVDASES</sequence>
<keyword evidence="2" id="KW-0472">Membrane</keyword>
<dbReference type="Proteomes" id="UP000700334">
    <property type="component" value="Unassembled WGS sequence"/>
</dbReference>
<gene>
    <name evidence="4" type="ORF">J0S82_016610</name>
</gene>
<organism evidence="4 5">
    <name type="scientific">Galemys pyrenaicus</name>
    <name type="common">Iberian desman</name>
    <name type="synonym">Pyrenean desman</name>
    <dbReference type="NCBI Taxonomy" id="202257"/>
    <lineage>
        <taxon>Eukaryota</taxon>
        <taxon>Metazoa</taxon>
        <taxon>Chordata</taxon>
        <taxon>Craniata</taxon>
        <taxon>Vertebrata</taxon>
        <taxon>Euteleostomi</taxon>
        <taxon>Mammalia</taxon>
        <taxon>Eutheria</taxon>
        <taxon>Laurasiatheria</taxon>
        <taxon>Eulipotyphla</taxon>
        <taxon>Talpidae</taxon>
        <taxon>Galemys</taxon>
    </lineage>
</organism>